<name>A0A557S1C4_9GAMM</name>
<proteinExistence type="predicted"/>
<dbReference type="InterPro" id="IPR024534">
    <property type="entry name" value="JetD_C"/>
</dbReference>
<dbReference type="RefSeq" id="WP_144359802.1">
    <property type="nucleotide sequence ID" value="NZ_VMNH01000022.1"/>
</dbReference>
<accession>A0A557S1C4</accession>
<dbReference type="OrthoDB" id="322908at2"/>
<dbReference type="Proteomes" id="UP000316649">
    <property type="component" value="Unassembled WGS sequence"/>
</dbReference>
<protein>
    <recommendedName>
        <fullName evidence="1">Wadjet protein JetD C-terminal domain-containing protein</fullName>
    </recommendedName>
</protein>
<keyword evidence="3" id="KW-1185">Reference proteome</keyword>
<evidence type="ECO:0000313" key="2">
    <source>
        <dbReference type="EMBL" id="TVO71223.1"/>
    </source>
</evidence>
<reference evidence="2 3" key="1">
    <citation type="submission" date="2019-07" db="EMBL/GenBank/DDBJ databases">
        <title>The pathways for chlorine oxyanion respiration interact through the shared metabolite chlorate.</title>
        <authorList>
            <person name="Barnum T.P."/>
            <person name="Cheng Y."/>
            <person name="Hill K.A."/>
            <person name="Lucas L.N."/>
            <person name="Carlson H.K."/>
            <person name="Coates J.D."/>
        </authorList>
    </citation>
    <scope>NUCLEOTIDE SEQUENCE [LARGE SCALE GENOMIC DNA]</scope>
    <source>
        <strain evidence="2 3">BK-1</strain>
    </source>
</reference>
<comment type="caution">
    <text evidence="2">The sequence shown here is derived from an EMBL/GenBank/DDBJ whole genome shotgun (WGS) entry which is preliminary data.</text>
</comment>
<dbReference type="EMBL" id="VMNH01000022">
    <property type="protein sequence ID" value="TVO71223.1"/>
    <property type="molecule type" value="Genomic_DNA"/>
</dbReference>
<evidence type="ECO:0000313" key="3">
    <source>
        <dbReference type="Proteomes" id="UP000316649"/>
    </source>
</evidence>
<sequence>MEFLLTMESNHLVERPPWLEDEPEIVGLLNLFITRLDDKSQEVRRRSLSIKLSPVKMKKLFKNNDDSDRTWLLLKSLERVVLTITENGRRGLYEPVYHGAMIRLLSGKEDKAEKILRNWLNRPVNVPYPEQWKTAVLNAVERGHDIFNSWDLLAQRPQRVSGKSAVEVVRAFLSIADHLKEGLTLRQLSSRCFWGQSKYLDSKEEFVQQLYPDLLIQPRPVVVNVYLPQAISDVLFIENQDTYIHVLAGGLATSETTAIVYMAGFKGAAGRIRNAEGVSIHLHGQSHVASRDLFLKWWIKACQCNWALWFWGDLDFSGFMILKSLRGVFGDVQAWPDGYTRMLDLLNKAEGHSAKFGNKEAQMDPGTTGCTFSDQVLLPALRSMGIFIDQEAIAG</sequence>
<evidence type="ECO:0000259" key="1">
    <source>
        <dbReference type="Pfam" id="PF09983"/>
    </source>
</evidence>
<organism evidence="2 3">
    <name type="scientific">Sedimenticola selenatireducens</name>
    <dbReference type="NCBI Taxonomy" id="191960"/>
    <lineage>
        <taxon>Bacteria</taxon>
        <taxon>Pseudomonadati</taxon>
        <taxon>Pseudomonadota</taxon>
        <taxon>Gammaproteobacteria</taxon>
        <taxon>Chromatiales</taxon>
        <taxon>Sedimenticolaceae</taxon>
        <taxon>Sedimenticola</taxon>
    </lineage>
</organism>
<gene>
    <name evidence="2" type="ORF">FHP88_14455</name>
</gene>
<feature type="domain" description="Wadjet protein JetD C-terminal" evidence="1">
    <location>
        <begin position="229"/>
        <end position="332"/>
    </location>
</feature>
<dbReference type="Pfam" id="PF09983">
    <property type="entry name" value="JetD_C"/>
    <property type="match status" value="1"/>
</dbReference>
<dbReference type="AlphaFoldDB" id="A0A557S1C4"/>